<dbReference type="EMBL" id="CAJVPW010008991">
    <property type="protein sequence ID" value="CAG8599326.1"/>
    <property type="molecule type" value="Genomic_DNA"/>
</dbReference>
<evidence type="ECO:0000313" key="1">
    <source>
        <dbReference type="EMBL" id="CAG8599326.1"/>
    </source>
</evidence>
<accession>A0ACA9MLT9</accession>
<reference evidence="1" key="1">
    <citation type="submission" date="2021-06" db="EMBL/GenBank/DDBJ databases">
        <authorList>
            <person name="Kallberg Y."/>
            <person name="Tangrot J."/>
            <person name="Rosling A."/>
        </authorList>
    </citation>
    <scope>NUCLEOTIDE SEQUENCE</scope>
    <source>
        <strain evidence="1">28 12/20/2015</strain>
    </source>
</reference>
<evidence type="ECO:0000313" key="2">
    <source>
        <dbReference type="Proteomes" id="UP000789366"/>
    </source>
</evidence>
<name>A0ACA9MLT9_9GLOM</name>
<organism evidence="1 2">
    <name type="scientific">Cetraspora pellucida</name>
    <dbReference type="NCBI Taxonomy" id="1433469"/>
    <lineage>
        <taxon>Eukaryota</taxon>
        <taxon>Fungi</taxon>
        <taxon>Fungi incertae sedis</taxon>
        <taxon>Mucoromycota</taxon>
        <taxon>Glomeromycotina</taxon>
        <taxon>Glomeromycetes</taxon>
        <taxon>Diversisporales</taxon>
        <taxon>Gigasporaceae</taxon>
        <taxon>Cetraspora</taxon>
    </lineage>
</organism>
<sequence>MEDFVSILETMKNQNIENFKNVIDISNYTTPIDPKEIVLSIVNNILETINFKFNFGVKEIINNLGVKATEIGVDATYNTNKMNLELYSVLAEKDGIEFPLTYMLLTTATAINDGIHTLRVIEFFDKLHYKGVNPTYIMTNKNSAQILAAKSIWPNAHIQLCFWHLKRTIKRQLSLSKKPKITQYSAEEANNEFFFIDLDFYPEINKEDEINQPTHFNSQSQNKKVAFTFCSSEHHNPILNLIAKHFNQHPFILIFDNQYYSLNQIQNELDKLFSDEINEELAETIQEYKENENENINHTIVEESDEAWEEVNNSAENAMSGMIKMLKKCEKLKNKRTLPRTWKDNDEQTMFYRSS</sequence>
<gene>
    <name evidence="1" type="ORF">SPELUC_LOCUS7049</name>
</gene>
<protein>
    <submittedName>
        <fullName evidence="1">15086_t:CDS:1</fullName>
    </submittedName>
</protein>
<keyword evidence="2" id="KW-1185">Reference proteome</keyword>
<comment type="caution">
    <text evidence="1">The sequence shown here is derived from an EMBL/GenBank/DDBJ whole genome shotgun (WGS) entry which is preliminary data.</text>
</comment>
<dbReference type="Proteomes" id="UP000789366">
    <property type="component" value="Unassembled WGS sequence"/>
</dbReference>
<proteinExistence type="predicted"/>